<evidence type="ECO:0000256" key="2">
    <source>
        <dbReference type="PROSITE-ProRule" id="PRU00169"/>
    </source>
</evidence>
<dbReference type="InterPro" id="IPR050595">
    <property type="entry name" value="Bact_response_regulator"/>
</dbReference>
<dbReference type="SMART" id="SM00448">
    <property type="entry name" value="REC"/>
    <property type="match status" value="1"/>
</dbReference>
<evidence type="ECO:0000313" key="5">
    <source>
        <dbReference type="Proteomes" id="UP001017257"/>
    </source>
</evidence>
<dbReference type="PANTHER" id="PTHR44591:SF24">
    <property type="entry name" value="PROTEIN-GLUTAMATE METHYLESTERASE_PROTEIN-GLUTAMINE GLUTAMINASE 1"/>
    <property type="match status" value="1"/>
</dbReference>
<feature type="modified residue" description="4-aspartylphosphate" evidence="2">
    <location>
        <position position="65"/>
    </location>
</feature>
<dbReference type="Pfam" id="PF00072">
    <property type="entry name" value="Response_reg"/>
    <property type="match status" value="1"/>
</dbReference>
<keyword evidence="5" id="KW-1185">Reference proteome</keyword>
<accession>A0ABY5RWC1</accession>
<gene>
    <name evidence="4" type="ORF">HPT29_003645</name>
</gene>
<dbReference type="InterPro" id="IPR011006">
    <property type="entry name" value="CheY-like_superfamily"/>
</dbReference>
<keyword evidence="1 2" id="KW-0597">Phosphoprotein</keyword>
<feature type="domain" description="Response regulatory" evidence="3">
    <location>
        <begin position="14"/>
        <end position="125"/>
    </location>
</feature>
<protein>
    <submittedName>
        <fullName evidence="4">Response regulator</fullName>
    </submittedName>
</protein>
<dbReference type="PROSITE" id="PS50110">
    <property type="entry name" value="RESPONSE_REGULATORY"/>
    <property type="match status" value="1"/>
</dbReference>
<evidence type="ECO:0000313" key="4">
    <source>
        <dbReference type="EMBL" id="UVF20259.1"/>
    </source>
</evidence>
<dbReference type="SUPFAM" id="SSF52172">
    <property type="entry name" value="CheY-like"/>
    <property type="match status" value="1"/>
</dbReference>
<evidence type="ECO:0000256" key="1">
    <source>
        <dbReference type="ARBA" id="ARBA00022553"/>
    </source>
</evidence>
<proteinExistence type="predicted"/>
<sequence>MAVSGHKQSLRDCRILVVEDEYFLAEDMAQALEKLGATIIGPASDREKALALLSSSEQVDAAVLDINLRGATAFPVADALLEHGIPFVFATGYAPASVPWAYSAVPCWEKPFNPNDLAQALPQIVRGVR</sequence>
<evidence type="ECO:0000259" key="3">
    <source>
        <dbReference type="PROSITE" id="PS50110"/>
    </source>
</evidence>
<dbReference type="Gene3D" id="3.40.50.2300">
    <property type="match status" value="1"/>
</dbReference>
<reference evidence="4" key="1">
    <citation type="submission" date="2022-08" db="EMBL/GenBank/DDBJ databases">
        <title>Microvirga terrae sp. nov., isolated from soil.</title>
        <authorList>
            <person name="Kim K.H."/>
            <person name="Seo Y.L."/>
            <person name="Kim J.M."/>
            <person name="Lee J.K."/>
            <person name="Han D.M."/>
            <person name="Jeon C.O."/>
        </authorList>
    </citation>
    <scope>NUCLEOTIDE SEQUENCE</scope>
    <source>
        <strain evidence="4">R24</strain>
    </source>
</reference>
<dbReference type="InterPro" id="IPR001789">
    <property type="entry name" value="Sig_transdc_resp-reg_receiver"/>
</dbReference>
<dbReference type="Proteomes" id="UP001017257">
    <property type="component" value="Chromosome"/>
</dbReference>
<organism evidence="4 5">
    <name type="scientific">Microvirga terrae</name>
    <dbReference type="NCBI Taxonomy" id="2740529"/>
    <lineage>
        <taxon>Bacteria</taxon>
        <taxon>Pseudomonadati</taxon>
        <taxon>Pseudomonadota</taxon>
        <taxon>Alphaproteobacteria</taxon>
        <taxon>Hyphomicrobiales</taxon>
        <taxon>Methylobacteriaceae</taxon>
        <taxon>Microvirga</taxon>
    </lineage>
</organism>
<dbReference type="RefSeq" id="WP_173950038.1">
    <property type="nucleotide sequence ID" value="NZ_CP102845.1"/>
</dbReference>
<dbReference type="PANTHER" id="PTHR44591">
    <property type="entry name" value="STRESS RESPONSE REGULATOR PROTEIN 1"/>
    <property type="match status" value="1"/>
</dbReference>
<dbReference type="EMBL" id="CP102845">
    <property type="protein sequence ID" value="UVF20259.1"/>
    <property type="molecule type" value="Genomic_DNA"/>
</dbReference>
<name>A0ABY5RWC1_9HYPH</name>